<accession>C4WVA9</accession>
<evidence type="ECO:0000313" key="4">
    <source>
        <dbReference type="Proteomes" id="UP000007819"/>
    </source>
</evidence>
<sequence>MQIFIKKTITLEVESSDSIENVMAMIQDKEGIPPDQQLLIFASNQLEKRRTLSNYNIHNGSTLHLVLRPRDDIQIFIKELNGKMTKFKVKTSDSIENLRAKIHDKLGIIPDKHRLIFAGRQLENGRTLSSYKIHDGSRLHLVMRIRG</sequence>
<dbReference type="InterPro" id="IPR050158">
    <property type="entry name" value="Ubiquitin_ubiquitin-like"/>
</dbReference>
<dbReference type="Gene3D" id="3.10.20.90">
    <property type="entry name" value="Phosphatidylinositol 3-kinase Catalytic Subunit, Chain A, domain 1"/>
    <property type="match status" value="2"/>
</dbReference>
<feature type="domain" description="Ubiquitin-like" evidence="1">
    <location>
        <begin position="73"/>
        <end position="147"/>
    </location>
</feature>
<feature type="domain" description="Ubiquitin-like" evidence="1">
    <location>
        <begin position="1"/>
        <end position="72"/>
    </location>
</feature>
<dbReference type="PANTHER" id="PTHR10666">
    <property type="entry name" value="UBIQUITIN"/>
    <property type="match status" value="1"/>
</dbReference>
<evidence type="ECO:0000259" key="1">
    <source>
        <dbReference type="PROSITE" id="PS50053"/>
    </source>
</evidence>
<dbReference type="KEGG" id="api:100165057"/>
<proteinExistence type="evidence at transcript level"/>
<dbReference type="FunFam" id="3.10.20.90:FF:000160">
    <property type="entry name" value="Polyubiquitin-C"/>
    <property type="match status" value="2"/>
</dbReference>
<dbReference type="InterPro" id="IPR029071">
    <property type="entry name" value="Ubiquitin-like_domsf"/>
</dbReference>
<dbReference type="InterPro" id="IPR019956">
    <property type="entry name" value="Ubiquitin_dom"/>
</dbReference>
<gene>
    <name evidence="3" type="primary">100165057</name>
</gene>
<organism evidence="2">
    <name type="scientific">Acyrthosiphon pisum</name>
    <name type="common">Pea aphid</name>
    <dbReference type="NCBI Taxonomy" id="7029"/>
    <lineage>
        <taxon>Eukaryota</taxon>
        <taxon>Metazoa</taxon>
        <taxon>Ecdysozoa</taxon>
        <taxon>Arthropoda</taxon>
        <taxon>Hexapoda</taxon>
        <taxon>Insecta</taxon>
        <taxon>Pterygota</taxon>
        <taxon>Neoptera</taxon>
        <taxon>Paraneoptera</taxon>
        <taxon>Hemiptera</taxon>
        <taxon>Sternorrhyncha</taxon>
        <taxon>Aphidomorpha</taxon>
        <taxon>Aphidoidea</taxon>
        <taxon>Aphididae</taxon>
        <taxon>Macrosiphini</taxon>
        <taxon>Acyrthosiphon</taxon>
    </lineage>
</organism>
<dbReference type="Proteomes" id="UP000007819">
    <property type="component" value="Chromosome A2"/>
</dbReference>
<protein>
    <recommendedName>
        <fullName evidence="1">Ubiquitin-like domain-containing protein</fullName>
    </recommendedName>
</protein>
<dbReference type="Pfam" id="PF00240">
    <property type="entry name" value="ubiquitin"/>
    <property type="match status" value="2"/>
</dbReference>
<evidence type="ECO:0000313" key="2">
    <source>
        <dbReference type="EMBL" id="BAH71829.1"/>
    </source>
</evidence>
<evidence type="ECO:0000313" key="3">
    <source>
        <dbReference type="EnsemblMetazoa" id="NP_001153849.1"/>
    </source>
</evidence>
<dbReference type="EnsemblMetazoa" id="NM_001160377.1">
    <property type="protein sequence ID" value="NP_001153849.1"/>
    <property type="gene ID" value="LOC100165057"/>
</dbReference>
<reference evidence="2" key="1">
    <citation type="submission" date="2009-06" db="EMBL/GenBank/DDBJ databases">
        <title>A full-length cDNA resource of the pea aphid, Acyrthosiphon pisum.</title>
        <authorList>
            <person name="Shigenobu S."/>
            <person name="Nakabachi A."/>
            <person name="Richards S."/>
        </authorList>
    </citation>
    <scope>NUCLEOTIDE SEQUENCE</scope>
    <source>
        <strain evidence="2">LSR1</strain>
        <tissue evidence="2">Whole body</tissue>
    </source>
</reference>
<dbReference type="PROSITE" id="PS50053">
    <property type="entry name" value="UBIQUITIN_2"/>
    <property type="match status" value="2"/>
</dbReference>
<dbReference type="AlphaFoldDB" id="C4WVA9"/>
<keyword evidence="4" id="KW-1185">Reference proteome</keyword>
<reference evidence="4" key="2">
    <citation type="submission" date="2010-06" db="EMBL/GenBank/DDBJ databases">
        <authorList>
            <person name="Jiang H."/>
            <person name="Abraham K."/>
            <person name="Ali S."/>
            <person name="Alsbrooks S.L."/>
            <person name="Anim B.N."/>
            <person name="Anosike U.S."/>
            <person name="Attaway T."/>
            <person name="Bandaranaike D.P."/>
            <person name="Battles P.K."/>
            <person name="Bell S.N."/>
            <person name="Bell A.V."/>
            <person name="Beltran B."/>
            <person name="Bickham C."/>
            <person name="Bustamante Y."/>
            <person name="Caleb T."/>
            <person name="Canada A."/>
            <person name="Cardenas V."/>
            <person name="Carter K."/>
            <person name="Chacko J."/>
            <person name="Chandrabose M.N."/>
            <person name="Chavez D."/>
            <person name="Chavez A."/>
            <person name="Chen L."/>
            <person name="Chu H.-S."/>
            <person name="Claassen K.J."/>
            <person name="Cockrell R."/>
            <person name="Collins M."/>
            <person name="Cooper J.A."/>
            <person name="Cree A."/>
            <person name="Curry S.M."/>
            <person name="Da Y."/>
            <person name="Dao M.D."/>
            <person name="Das B."/>
            <person name="Davila M.-L."/>
            <person name="Davy-Carroll L."/>
            <person name="Denson S."/>
            <person name="Dinh H."/>
            <person name="Ebong V.E."/>
            <person name="Edwards J.R."/>
            <person name="Egan A."/>
            <person name="El-Daye J."/>
            <person name="Escobedo L."/>
            <person name="Fernandez S."/>
            <person name="Fernando P.R."/>
            <person name="Flagg N."/>
            <person name="Forbes L.D."/>
            <person name="Fowler R.G."/>
            <person name="Fu Q."/>
            <person name="Gabisi R.A."/>
            <person name="Ganer J."/>
            <person name="Garbino Pronczuk A."/>
            <person name="Garcia R.M."/>
            <person name="Garner T."/>
            <person name="Garrett T.E."/>
            <person name="Gonzalez D.A."/>
            <person name="Hamid H."/>
            <person name="Hawkins E.S."/>
            <person name="Hirani K."/>
            <person name="Hogues M.E."/>
            <person name="Hollins B."/>
            <person name="Hsiao C.-H."/>
            <person name="Jabil R."/>
            <person name="James M.L."/>
            <person name="Jhangiani S.N."/>
            <person name="Johnson B."/>
            <person name="Johnson Q."/>
            <person name="Joshi V."/>
            <person name="Kalu J.B."/>
            <person name="Kam C."/>
            <person name="Kashfia A."/>
            <person name="Keebler J."/>
            <person name="Kisamo H."/>
            <person name="Kovar C.L."/>
            <person name="Lago L.A."/>
            <person name="Lai C.-Y."/>
            <person name="Laidlaw J."/>
            <person name="Lara F."/>
            <person name="Le T.-K."/>
            <person name="Lee S.L."/>
            <person name="Legall F.H."/>
            <person name="Lemon S.J."/>
            <person name="Lewis L.R."/>
            <person name="Li B."/>
            <person name="Liu Y."/>
            <person name="Liu Y.-S."/>
            <person name="Lopez J."/>
            <person name="Lozado R.J."/>
            <person name="Lu J."/>
            <person name="Madu R.C."/>
            <person name="Maheshwari M."/>
            <person name="Maheshwari R."/>
            <person name="Malloy K."/>
            <person name="Martinez E."/>
            <person name="Mathew T."/>
            <person name="Mercado I.C."/>
            <person name="Mercado C."/>
            <person name="Meyer B."/>
            <person name="Montgomery K."/>
            <person name="Morgan M.B."/>
            <person name="Munidasa M."/>
            <person name="Nazareth L.V."/>
            <person name="Nelson J."/>
            <person name="Ng B.M."/>
            <person name="Nguyen N.B."/>
            <person name="Nguyen P.Q."/>
            <person name="Nguyen T."/>
            <person name="Obregon M."/>
            <person name="Okwuonu G.O."/>
            <person name="Onwere C.G."/>
            <person name="Orozco G."/>
            <person name="Parra A."/>
            <person name="Patel S."/>
            <person name="Patil S."/>
            <person name="Perez A."/>
            <person name="Perez Y."/>
            <person name="Pham C."/>
            <person name="Primus E.L."/>
            <person name="Pu L.-L."/>
            <person name="Puazo M."/>
            <person name="Qin X."/>
            <person name="Quiroz J.B."/>
            <person name="Reese J."/>
            <person name="Richards S."/>
            <person name="Rives C.M."/>
            <person name="Robberts R."/>
            <person name="Ruiz S.J."/>
            <person name="Ruiz M.J."/>
            <person name="Santibanez J."/>
            <person name="Schneider B.W."/>
            <person name="Sisson I."/>
            <person name="Smith M."/>
            <person name="Sodergren E."/>
            <person name="Song X.-Z."/>
            <person name="Song B.B."/>
            <person name="Summersgill H."/>
            <person name="Thelus R."/>
            <person name="Thornton R.D."/>
            <person name="Trejos Z.Y."/>
            <person name="Usmani K."/>
            <person name="Vattathil S."/>
            <person name="Villasana D."/>
            <person name="Walker D.L."/>
            <person name="Wang S."/>
            <person name="Wang K."/>
            <person name="White C.S."/>
            <person name="Williams A.C."/>
            <person name="Williamson J."/>
            <person name="Wilson K."/>
            <person name="Woghiren I.O."/>
            <person name="Woodworth J.R."/>
            <person name="Worley K.C."/>
            <person name="Wright R.A."/>
            <person name="Wu W."/>
            <person name="Young L."/>
            <person name="Zhang L."/>
            <person name="Zhang J."/>
            <person name="Zhu Y."/>
            <person name="Muzny D.M."/>
            <person name="Weinstock G."/>
            <person name="Gibbs R.A."/>
        </authorList>
    </citation>
    <scope>NUCLEOTIDE SEQUENCE [LARGE SCALE GENOMIC DNA]</scope>
    <source>
        <strain evidence="4">LSR1</strain>
    </source>
</reference>
<dbReference type="PRINTS" id="PR00348">
    <property type="entry name" value="UBIQUITIN"/>
</dbReference>
<dbReference type="OrthoDB" id="428577at2759"/>
<dbReference type="SMART" id="SM00213">
    <property type="entry name" value="UBQ"/>
    <property type="match status" value="2"/>
</dbReference>
<reference evidence="3" key="3">
    <citation type="submission" date="2022-06" db="UniProtKB">
        <authorList>
            <consortium name="EnsemblMetazoa"/>
        </authorList>
    </citation>
    <scope>IDENTIFICATION</scope>
</reference>
<dbReference type="InterPro" id="IPR000626">
    <property type="entry name" value="Ubiquitin-like_dom"/>
</dbReference>
<name>C4WVA9_ACYPI</name>
<dbReference type="EMBL" id="AK341434">
    <property type="protein sequence ID" value="BAH71829.1"/>
    <property type="molecule type" value="mRNA"/>
</dbReference>
<dbReference type="SUPFAM" id="SSF54236">
    <property type="entry name" value="Ubiquitin-like"/>
    <property type="match status" value="2"/>
</dbReference>